<keyword evidence="3" id="KW-0234">DNA repair</keyword>
<keyword evidence="2" id="KW-0378">Hydrolase</keyword>
<protein>
    <submittedName>
        <fullName evidence="5">Mismatch-specific DNA-glycosylase</fullName>
    </submittedName>
</protein>
<dbReference type="AlphaFoldDB" id="A0AAE9SUS4"/>
<evidence type="ECO:0000256" key="2">
    <source>
        <dbReference type="ARBA" id="ARBA00022801"/>
    </source>
</evidence>
<dbReference type="Proteomes" id="UP001058872">
    <property type="component" value="Chromosome"/>
</dbReference>
<reference evidence="5" key="1">
    <citation type="submission" date="2018-04" db="EMBL/GenBank/DDBJ databases">
        <title>Genomes of Endosymbiotic and Endophytic Bradyrhizobium Publication status.</title>
        <authorList>
            <person name="Guha S."/>
            <person name="Jorrin B."/>
            <person name="Sarkar M."/>
            <person name="Poole P.S."/>
            <person name="DasGupta M."/>
        </authorList>
    </citation>
    <scope>NUCLEOTIDE SEQUENCE</scope>
    <source>
        <strain evidence="5">WBOS16</strain>
    </source>
</reference>
<feature type="domain" description="Uracil-DNA glycosylase-like" evidence="4">
    <location>
        <begin position="29"/>
        <end position="173"/>
    </location>
</feature>
<dbReference type="InterPro" id="IPR005122">
    <property type="entry name" value="Uracil-DNA_glycosylase-like"/>
</dbReference>
<dbReference type="Gene3D" id="3.40.470.10">
    <property type="entry name" value="Uracil-DNA glycosylase-like domain"/>
    <property type="match status" value="1"/>
</dbReference>
<dbReference type="GO" id="GO:0008263">
    <property type="term" value="F:pyrimidine-specific mismatch base pair DNA N-glycosylase activity"/>
    <property type="evidence" value="ECO:0007669"/>
    <property type="project" value="TreeGrafter"/>
</dbReference>
<dbReference type="RefSeq" id="WP_257182528.1">
    <property type="nucleotide sequence ID" value="NZ_CP028989.1"/>
</dbReference>
<gene>
    <name evidence="5" type="ORF">DCM83_13880</name>
</gene>
<dbReference type="InterPro" id="IPR015637">
    <property type="entry name" value="MUG/TDG"/>
</dbReference>
<evidence type="ECO:0000313" key="5">
    <source>
        <dbReference type="EMBL" id="UUO66181.1"/>
    </source>
</evidence>
<dbReference type="FunFam" id="3.40.470.10:FF:000018">
    <property type="entry name" value="G/U mismatch-specific DNA glycosylase"/>
    <property type="match status" value="1"/>
</dbReference>
<accession>A0AAE9SUS4</accession>
<dbReference type="PANTHER" id="PTHR12159">
    <property type="entry name" value="G/T AND G/U MISMATCH-SPECIFIC DNA GLYCOSYLASE"/>
    <property type="match status" value="1"/>
</dbReference>
<dbReference type="GO" id="GO:0004844">
    <property type="term" value="F:uracil DNA N-glycosylase activity"/>
    <property type="evidence" value="ECO:0007669"/>
    <property type="project" value="TreeGrafter"/>
</dbReference>
<dbReference type="GO" id="GO:0006285">
    <property type="term" value="P:base-excision repair, AP site formation"/>
    <property type="evidence" value="ECO:0007669"/>
    <property type="project" value="InterPro"/>
</dbReference>
<sequence length="188" mass="20740">MTTSILRSNDPTDRYLPKAAFPHLPDLPDLLRPNLRLVFVGTAASTRSAELGHYYAHPGNRFWRAIHEAGITPRRYQPSEFASLIVLGIGFTDLCKTGAGMDHQIAAEAIDVAGFRAKMDKYRPRTIAFTSKKAASLFYGRPSRGIALGRQVREASLPEIFVLPSPSGAASGSWTIRPWRELSAWISS</sequence>
<evidence type="ECO:0000256" key="1">
    <source>
        <dbReference type="ARBA" id="ARBA00022763"/>
    </source>
</evidence>
<proteinExistence type="predicted"/>
<evidence type="ECO:0000313" key="6">
    <source>
        <dbReference type="Proteomes" id="UP001058872"/>
    </source>
</evidence>
<dbReference type="InterPro" id="IPR036895">
    <property type="entry name" value="Uracil-DNA_glycosylase-like_sf"/>
</dbReference>
<dbReference type="Pfam" id="PF03167">
    <property type="entry name" value="UDG"/>
    <property type="match status" value="1"/>
</dbReference>
<name>A0AAE9SUS4_9BRAD</name>
<evidence type="ECO:0000259" key="4">
    <source>
        <dbReference type="Pfam" id="PF03167"/>
    </source>
</evidence>
<organism evidence="5 6">
    <name type="scientific">Bradyrhizobium betae</name>
    <dbReference type="NCBI Taxonomy" id="244734"/>
    <lineage>
        <taxon>Bacteria</taxon>
        <taxon>Pseudomonadati</taxon>
        <taxon>Pseudomonadota</taxon>
        <taxon>Alphaproteobacteria</taxon>
        <taxon>Hyphomicrobiales</taxon>
        <taxon>Nitrobacteraceae</taxon>
        <taxon>Bradyrhizobium</taxon>
    </lineage>
</organism>
<keyword evidence="1" id="KW-0227">DNA damage</keyword>
<dbReference type="SUPFAM" id="SSF52141">
    <property type="entry name" value="Uracil-DNA glycosylase-like"/>
    <property type="match status" value="1"/>
</dbReference>
<dbReference type="EMBL" id="CP028989">
    <property type="protein sequence ID" value="UUO66181.1"/>
    <property type="molecule type" value="Genomic_DNA"/>
</dbReference>
<dbReference type="CDD" id="cd10028">
    <property type="entry name" value="UDG-F2_TDG_MUG"/>
    <property type="match status" value="1"/>
</dbReference>
<dbReference type="PANTHER" id="PTHR12159:SF9">
    <property type="entry name" value="G_T MISMATCH-SPECIFIC THYMINE DNA GLYCOSYLASE"/>
    <property type="match status" value="1"/>
</dbReference>
<evidence type="ECO:0000256" key="3">
    <source>
        <dbReference type="ARBA" id="ARBA00023204"/>
    </source>
</evidence>